<gene>
    <name evidence="1" type="ORF">DUNSADRAFT_1436</name>
</gene>
<keyword evidence="2" id="KW-1185">Reference proteome</keyword>
<evidence type="ECO:0008006" key="3">
    <source>
        <dbReference type="Google" id="ProtNLM"/>
    </source>
</evidence>
<sequence>MRSSLPFDVGCAERRVKICERSIDYFWAQGDLISWWKWKRMRSTFMNTLLMLRAKLEDSEGDWRA</sequence>
<dbReference type="Proteomes" id="UP000815325">
    <property type="component" value="Unassembled WGS sequence"/>
</dbReference>
<comment type="caution">
    <text evidence="1">The sequence shown here is derived from an EMBL/GenBank/DDBJ whole genome shotgun (WGS) entry which is preliminary data.</text>
</comment>
<name>A0ABQ7FXI7_DUNSA</name>
<organism evidence="1 2">
    <name type="scientific">Dunaliella salina</name>
    <name type="common">Green alga</name>
    <name type="synonym">Protococcus salinus</name>
    <dbReference type="NCBI Taxonomy" id="3046"/>
    <lineage>
        <taxon>Eukaryota</taxon>
        <taxon>Viridiplantae</taxon>
        <taxon>Chlorophyta</taxon>
        <taxon>core chlorophytes</taxon>
        <taxon>Chlorophyceae</taxon>
        <taxon>CS clade</taxon>
        <taxon>Chlamydomonadales</taxon>
        <taxon>Dunaliellaceae</taxon>
        <taxon>Dunaliella</taxon>
    </lineage>
</organism>
<dbReference type="EMBL" id="MU070610">
    <property type="protein sequence ID" value="KAF5827048.1"/>
    <property type="molecule type" value="Genomic_DNA"/>
</dbReference>
<evidence type="ECO:0000313" key="1">
    <source>
        <dbReference type="EMBL" id="KAF5827048.1"/>
    </source>
</evidence>
<protein>
    <recommendedName>
        <fullName evidence="3">Encoded protein</fullName>
    </recommendedName>
</protein>
<proteinExistence type="predicted"/>
<reference evidence="1" key="1">
    <citation type="submission" date="2017-08" db="EMBL/GenBank/DDBJ databases">
        <authorList>
            <person name="Polle J.E."/>
            <person name="Barry K."/>
            <person name="Cushman J."/>
            <person name="Schmutz J."/>
            <person name="Tran D."/>
            <person name="Hathwaick L.T."/>
            <person name="Yim W.C."/>
            <person name="Jenkins J."/>
            <person name="Mckie-Krisberg Z.M."/>
            <person name="Prochnik S."/>
            <person name="Lindquist E."/>
            <person name="Dockter R.B."/>
            <person name="Adam C."/>
            <person name="Molina H."/>
            <person name="Bunkerborg J."/>
            <person name="Jin E."/>
            <person name="Buchheim M."/>
            <person name="Magnuson J."/>
        </authorList>
    </citation>
    <scope>NUCLEOTIDE SEQUENCE</scope>
    <source>
        <strain evidence="1">CCAP 19/18</strain>
    </source>
</reference>
<evidence type="ECO:0000313" key="2">
    <source>
        <dbReference type="Proteomes" id="UP000815325"/>
    </source>
</evidence>
<accession>A0ABQ7FXI7</accession>